<name>A0ACB0ZC12_MELEN</name>
<reference evidence="1" key="1">
    <citation type="submission" date="2023-11" db="EMBL/GenBank/DDBJ databases">
        <authorList>
            <person name="Poullet M."/>
        </authorList>
    </citation>
    <scope>NUCLEOTIDE SEQUENCE</scope>
    <source>
        <strain evidence="1">E1834</strain>
    </source>
</reference>
<comment type="caution">
    <text evidence="1">The sequence shown here is derived from an EMBL/GenBank/DDBJ whole genome shotgun (WGS) entry which is preliminary data.</text>
</comment>
<organism evidence="1 2">
    <name type="scientific">Meloidogyne enterolobii</name>
    <name type="common">Root-knot nematode worm</name>
    <name type="synonym">Meloidogyne mayaguensis</name>
    <dbReference type="NCBI Taxonomy" id="390850"/>
    <lineage>
        <taxon>Eukaryota</taxon>
        <taxon>Metazoa</taxon>
        <taxon>Ecdysozoa</taxon>
        <taxon>Nematoda</taxon>
        <taxon>Chromadorea</taxon>
        <taxon>Rhabditida</taxon>
        <taxon>Tylenchina</taxon>
        <taxon>Tylenchomorpha</taxon>
        <taxon>Tylenchoidea</taxon>
        <taxon>Meloidogynidae</taxon>
        <taxon>Meloidogyninae</taxon>
        <taxon>Meloidogyne</taxon>
    </lineage>
</organism>
<keyword evidence="2" id="KW-1185">Reference proteome</keyword>
<dbReference type="EMBL" id="CAVMJV010000030">
    <property type="protein sequence ID" value="CAK5076496.1"/>
    <property type="molecule type" value="Genomic_DNA"/>
</dbReference>
<sequence length="491" mass="57562">MIGYVLENLSNKKLFCLLAALFFLQSPGPSSSMEFLLSACKDRDAGKTSKWFYLRPDRGNCEIIHDLRHHNPTTEDARDLVFVAQMPHMRDGIQLEYSPLFQFLLGYLDVNFEFTPETKPVEKSVLMEFEVRIGYKEKGEDSPENWKELLPVQRIRRTTECLIDENQHPGLSFNCSLTIHQNGGFTVVWLFLKTILFPLVFVILRWYWKRIKSLPRNAVLVEKAIAVLGVSLLILDFPIEWLSLWINLPAILLISDIKQGLFYAILFSFWLIFCGEHLIDDPARNNLFNYWRNLSLVLISCFSLLIFDICERGRQLSNPFHSIWSSEDGYPNIAFVSIFLGILSIFIYFVFLCFKVYKVWIGISESRRFRVENVIYRFKFLMILTIFCAFTTIFAYLMQRQNEENFNFFEPEEFELIENKEEGENNYYLNQTFLKKLISISASAFLIGIFGQWNLYVLLLLALYAPSHKHFNNLNLQGTLIFKINILNYYG</sequence>
<gene>
    <name evidence="1" type="ORF">MENTE1834_LOCUS23362</name>
</gene>
<dbReference type="Proteomes" id="UP001497535">
    <property type="component" value="Unassembled WGS sequence"/>
</dbReference>
<accession>A0ACB0ZC12</accession>
<evidence type="ECO:0000313" key="2">
    <source>
        <dbReference type="Proteomes" id="UP001497535"/>
    </source>
</evidence>
<evidence type="ECO:0000313" key="1">
    <source>
        <dbReference type="EMBL" id="CAK5076496.1"/>
    </source>
</evidence>
<proteinExistence type="predicted"/>
<protein>
    <submittedName>
        <fullName evidence="1">Uncharacterized protein</fullName>
    </submittedName>
</protein>